<dbReference type="Proteomes" id="UP001223646">
    <property type="component" value="Unassembled WGS sequence"/>
</dbReference>
<accession>A0AAW9STE3</accession>
<feature type="compositionally biased region" description="Basic and acidic residues" evidence="1">
    <location>
        <begin position="482"/>
        <end position="512"/>
    </location>
</feature>
<sequence>MAITRKAGNWQQYLKVSCATVMAGALMVSCSGADKDASAGEEKDGKAKNAASSTAEKKWDTGIYVTKYRTPFDDSTVPPSDAIVPESNQLAKNVLLPYELDPELRTNRGSSTVLHSGRLSLTFGPTVAKAGDPFDDKLQSGYYTGANDDNESHQASWAVLRYDSAETAKEAAAAYGKAYSELPDFLDDDGSVTFTPVNYQPLSAPATAVKANYTSLNSEEFNVATSFNEYVLLSTSKLGDSNSVEDEQKFLSEFFTKQTALLTAMPAHKTEAGFGTNDGYAPYDPDGLFRYVVKLPEEYRDDYMPFPASMNARALTGIWMEQDLMSAALKAAGVETAFVAADTLMKARNPEAAASLASTLLSYDTEDGWEEYVEPQDLPNTRCLSRDEAMSTVKLQCYTHYDDFVVYGSTSYSTKERGEDANSADANADENAEKSSVQPKDENEAKTRLSQMFAAQLMIFEDAKKNPEGTPPETQSAEETEDAGKSKDSEKKSEDTSKSEDATKREEESEDK</sequence>
<name>A0AAW9STE3_CORAY</name>
<dbReference type="EMBL" id="JASOOY020000003">
    <property type="protein sequence ID" value="MEO3716184.1"/>
    <property type="molecule type" value="Genomic_DNA"/>
</dbReference>
<dbReference type="Pfam" id="PF24092">
    <property type="entry name" value="DUF7373_C"/>
    <property type="match status" value="1"/>
</dbReference>
<dbReference type="InterPro" id="IPR056463">
    <property type="entry name" value="DUF7373_C"/>
</dbReference>
<dbReference type="Pfam" id="PF24088">
    <property type="entry name" value="DUF7373"/>
    <property type="match status" value="1"/>
</dbReference>
<dbReference type="RefSeq" id="WP_070851244.1">
    <property type="nucleotide sequence ID" value="NZ_JASONL010000016.1"/>
</dbReference>
<evidence type="ECO:0000256" key="1">
    <source>
        <dbReference type="SAM" id="MobiDB-lite"/>
    </source>
</evidence>
<dbReference type="PROSITE" id="PS51257">
    <property type="entry name" value="PROKAR_LIPOPROTEIN"/>
    <property type="match status" value="1"/>
</dbReference>
<evidence type="ECO:0000313" key="4">
    <source>
        <dbReference type="EMBL" id="MEO3716184.1"/>
    </source>
</evidence>
<feature type="domain" description="DUF7373" evidence="2">
    <location>
        <begin position="80"/>
        <end position="271"/>
    </location>
</feature>
<evidence type="ECO:0000259" key="3">
    <source>
        <dbReference type="Pfam" id="PF24092"/>
    </source>
</evidence>
<dbReference type="AlphaFoldDB" id="A0AAW9STE3"/>
<proteinExistence type="predicted"/>
<organism evidence="4 5">
    <name type="scientific">Corynebacterium amycolatum</name>
    <dbReference type="NCBI Taxonomy" id="43765"/>
    <lineage>
        <taxon>Bacteria</taxon>
        <taxon>Bacillati</taxon>
        <taxon>Actinomycetota</taxon>
        <taxon>Actinomycetes</taxon>
        <taxon>Mycobacteriales</taxon>
        <taxon>Corynebacteriaceae</taxon>
        <taxon>Corynebacterium</taxon>
    </lineage>
</organism>
<protein>
    <recommendedName>
        <fullName evidence="6">Secreted protein</fullName>
    </recommendedName>
</protein>
<evidence type="ECO:0000259" key="2">
    <source>
        <dbReference type="Pfam" id="PF24088"/>
    </source>
</evidence>
<evidence type="ECO:0008006" key="6">
    <source>
        <dbReference type="Google" id="ProtNLM"/>
    </source>
</evidence>
<feature type="region of interest" description="Disordered" evidence="1">
    <location>
        <begin position="412"/>
        <end position="445"/>
    </location>
</feature>
<gene>
    <name evidence="4" type="ORF">QP460_001070</name>
</gene>
<evidence type="ECO:0000313" key="5">
    <source>
        <dbReference type="Proteomes" id="UP001223646"/>
    </source>
</evidence>
<reference evidence="4" key="2">
    <citation type="submission" date="2024-05" db="EMBL/GenBank/DDBJ databases">
        <authorList>
            <person name="Wolfe A."/>
        </authorList>
    </citation>
    <scope>NUCLEOTIDE SEQUENCE</scope>
    <source>
        <strain evidence="4">UMB1064</strain>
    </source>
</reference>
<feature type="domain" description="DUF7373" evidence="3">
    <location>
        <begin position="290"/>
        <end position="407"/>
    </location>
</feature>
<reference evidence="4" key="1">
    <citation type="submission" date="2023-05" db="EMBL/GenBank/DDBJ databases">
        <authorList>
            <person name="Du J."/>
        </authorList>
    </citation>
    <scope>NUCLEOTIDE SEQUENCE</scope>
    <source>
        <strain evidence="4">UMB1064</strain>
    </source>
</reference>
<dbReference type="InterPro" id="IPR055797">
    <property type="entry name" value="DUF7373"/>
</dbReference>
<feature type="region of interest" description="Disordered" evidence="1">
    <location>
        <begin position="457"/>
        <end position="512"/>
    </location>
</feature>
<comment type="caution">
    <text evidence="4">The sequence shown here is derived from an EMBL/GenBank/DDBJ whole genome shotgun (WGS) entry which is preliminary data.</text>
</comment>